<dbReference type="CDD" id="cd03676">
    <property type="entry name" value="NUDIX_Tnr3_like"/>
    <property type="match status" value="1"/>
</dbReference>
<dbReference type="EMBL" id="ML145089">
    <property type="protein sequence ID" value="TBU63588.1"/>
    <property type="molecule type" value="Genomic_DNA"/>
</dbReference>
<accession>A0A4V2K9E5</accession>
<protein>
    <recommendedName>
        <fullName evidence="1">Nudix hydrolase domain-containing protein</fullName>
    </recommendedName>
</protein>
<evidence type="ECO:0000259" key="1">
    <source>
        <dbReference type="PROSITE" id="PS51462"/>
    </source>
</evidence>
<evidence type="ECO:0000313" key="2">
    <source>
        <dbReference type="EMBL" id="TBU63588.1"/>
    </source>
</evidence>
<dbReference type="SUPFAM" id="SSF55811">
    <property type="entry name" value="Nudix"/>
    <property type="match status" value="1"/>
</dbReference>
<evidence type="ECO:0000313" key="3">
    <source>
        <dbReference type="Proteomes" id="UP000292082"/>
    </source>
</evidence>
<dbReference type="AlphaFoldDB" id="A0A4V2K9E5"/>
<feature type="domain" description="Nudix hydrolase" evidence="1">
    <location>
        <begin position="28"/>
        <end position="197"/>
    </location>
</feature>
<dbReference type="PROSITE" id="PS51462">
    <property type="entry name" value="NUDIX"/>
    <property type="match status" value="1"/>
</dbReference>
<name>A0A4V2K9E5_9APHY</name>
<dbReference type="InterPro" id="IPR015797">
    <property type="entry name" value="NUDIX_hydrolase-like_dom_sf"/>
</dbReference>
<keyword evidence="3" id="KW-1185">Reference proteome</keyword>
<sequence length="239" mass="26868">MKELYPVYCDLLGPCDYSGGSAQLRVEMERAASGLFGIVTYVIHTTVYEEVRVIPPYNVWVPRRAATKQTWPGYLDNNNSVAGSIVTVMRVFDCVVKESMEEASMPAHVVRRHGKAAGSVSYFFRRAVSSRLPRLWLQPDIERAACFALQRCAAVLSSDPEPPDGEVESLKLLSLSEVIEHIRIGVFKYNYAPALMDSMARKGIITPDNKPDCQEIVTRLHGRFDHDTRWTSSLHECTT</sequence>
<reference evidence="2 3" key="1">
    <citation type="submission" date="2019-01" db="EMBL/GenBank/DDBJ databases">
        <title>Draft genome sequences of three monokaryotic isolates of the white-rot basidiomycete fungus Dichomitus squalens.</title>
        <authorList>
            <consortium name="DOE Joint Genome Institute"/>
            <person name="Lopez S.C."/>
            <person name="Andreopoulos B."/>
            <person name="Pangilinan J."/>
            <person name="Lipzen A."/>
            <person name="Riley R."/>
            <person name="Ahrendt S."/>
            <person name="Ng V."/>
            <person name="Barry K."/>
            <person name="Daum C."/>
            <person name="Grigoriev I.V."/>
            <person name="Hilden K.S."/>
            <person name="Makela M.R."/>
            <person name="de Vries R.P."/>
        </authorList>
    </citation>
    <scope>NUCLEOTIDE SEQUENCE [LARGE SCALE GENOMIC DNA]</scope>
    <source>
        <strain evidence="2 3">CBS 464.89</strain>
    </source>
</reference>
<dbReference type="STRING" id="114155.A0A4V2K9E5"/>
<dbReference type="Gene3D" id="3.90.79.10">
    <property type="entry name" value="Nucleoside Triphosphate Pyrophosphohydrolase"/>
    <property type="match status" value="1"/>
</dbReference>
<gene>
    <name evidence="2" type="ORF">BD310DRAFT_808582</name>
</gene>
<dbReference type="Proteomes" id="UP000292082">
    <property type="component" value="Unassembled WGS sequence"/>
</dbReference>
<proteinExistence type="predicted"/>
<dbReference type="InterPro" id="IPR000086">
    <property type="entry name" value="NUDIX_hydrolase_dom"/>
</dbReference>
<organism evidence="2 3">
    <name type="scientific">Dichomitus squalens</name>
    <dbReference type="NCBI Taxonomy" id="114155"/>
    <lineage>
        <taxon>Eukaryota</taxon>
        <taxon>Fungi</taxon>
        <taxon>Dikarya</taxon>
        <taxon>Basidiomycota</taxon>
        <taxon>Agaricomycotina</taxon>
        <taxon>Agaricomycetes</taxon>
        <taxon>Polyporales</taxon>
        <taxon>Polyporaceae</taxon>
        <taxon>Dichomitus</taxon>
    </lineage>
</organism>